<dbReference type="Gene3D" id="3.40.190.10">
    <property type="entry name" value="Periplasmic binding protein-like II"/>
    <property type="match status" value="1"/>
</dbReference>
<proteinExistence type="inferred from homology"/>
<dbReference type="AlphaFoldDB" id="A0A537L8N8"/>
<dbReference type="Pfam" id="PF13379">
    <property type="entry name" value="NMT1_2"/>
    <property type="match status" value="1"/>
</dbReference>
<comment type="caution">
    <text evidence="4">The sequence shown here is derived from an EMBL/GenBank/DDBJ whole genome shotgun (WGS) entry which is preliminary data.</text>
</comment>
<comment type="similarity">
    <text evidence="2">Belongs to the bacterial solute-binding protein SsuA/TauA family.</text>
</comment>
<feature type="non-terminal residue" evidence="4">
    <location>
        <position position="133"/>
    </location>
</feature>
<evidence type="ECO:0000256" key="2">
    <source>
        <dbReference type="ARBA" id="ARBA00010742"/>
    </source>
</evidence>
<evidence type="ECO:0000256" key="1">
    <source>
        <dbReference type="ARBA" id="ARBA00004418"/>
    </source>
</evidence>
<dbReference type="EMBL" id="VBAL01000045">
    <property type="protein sequence ID" value="TMJ04361.1"/>
    <property type="molecule type" value="Genomic_DNA"/>
</dbReference>
<evidence type="ECO:0000313" key="5">
    <source>
        <dbReference type="Proteomes" id="UP000319353"/>
    </source>
</evidence>
<dbReference type="Proteomes" id="UP000319353">
    <property type="component" value="Unassembled WGS sequence"/>
</dbReference>
<evidence type="ECO:0000313" key="4">
    <source>
        <dbReference type="EMBL" id="TMJ04361.1"/>
    </source>
</evidence>
<dbReference type="SUPFAM" id="SSF53850">
    <property type="entry name" value="Periplasmic binding protein-like II"/>
    <property type="match status" value="1"/>
</dbReference>
<dbReference type="GO" id="GO:0042597">
    <property type="term" value="C:periplasmic space"/>
    <property type="evidence" value="ECO:0007669"/>
    <property type="project" value="UniProtKB-SubCell"/>
</dbReference>
<comment type="subcellular location">
    <subcellularLocation>
        <location evidence="1">Periplasm</location>
    </subcellularLocation>
</comment>
<evidence type="ECO:0000256" key="3">
    <source>
        <dbReference type="ARBA" id="ARBA00022729"/>
    </source>
</evidence>
<sequence>MREMRGKAVAIPGLDSNQHAFAAMIAAYVGLDPRTDLDWQVHPGPEAMRLFAEGKVDGFMGFPPEPQELRAKKIGQVLVSTTTDRPWSQYFCCMVISSRDFVRKHPVATKRALRAILKADAVCALEPARVSQV</sequence>
<reference evidence="4 5" key="1">
    <citation type="journal article" date="2019" name="Nat. Microbiol.">
        <title>Mediterranean grassland soil C-N compound turnover is dependent on rainfall and depth, and is mediated by genomically divergent microorganisms.</title>
        <authorList>
            <person name="Diamond S."/>
            <person name="Andeer P.F."/>
            <person name="Li Z."/>
            <person name="Crits-Christoph A."/>
            <person name="Burstein D."/>
            <person name="Anantharaman K."/>
            <person name="Lane K.R."/>
            <person name="Thomas B.C."/>
            <person name="Pan C."/>
            <person name="Northen T.R."/>
            <person name="Banfield J.F."/>
        </authorList>
    </citation>
    <scope>NUCLEOTIDE SEQUENCE [LARGE SCALE GENOMIC DNA]</scope>
    <source>
        <strain evidence="4">NP_4</strain>
    </source>
</reference>
<organism evidence="4 5">
    <name type="scientific">Candidatus Segetimicrobium genomatis</name>
    <dbReference type="NCBI Taxonomy" id="2569760"/>
    <lineage>
        <taxon>Bacteria</taxon>
        <taxon>Bacillati</taxon>
        <taxon>Candidatus Sysuimicrobiota</taxon>
        <taxon>Candidatus Sysuimicrobiia</taxon>
        <taxon>Candidatus Sysuimicrobiales</taxon>
        <taxon>Candidatus Segetimicrobiaceae</taxon>
        <taxon>Candidatus Segetimicrobium</taxon>
    </lineage>
</organism>
<dbReference type="PANTHER" id="PTHR30024:SF47">
    <property type="entry name" value="TAURINE-BINDING PERIPLASMIC PROTEIN"/>
    <property type="match status" value="1"/>
</dbReference>
<dbReference type="PANTHER" id="PTHR30024">
    <property type="entry name" value="ALIPHATIC SULFONATES-BINDING PROTEIN-RELATED"/>
    <property type="match status" value="1"/>
</dbReference>
<accession>A0A537L8N8</accession>
<protein>
    <submittedName>
        <fullName evidence="4">ABC transporter substrate-binding protein</fullName>
    </submittedName>
</protein>
<keyword evidence="3" id="KW-0732">Signal</keyword>
<name>A0A537L8N8_9BACT</name>
<gene>
    <name evidence="4" type="ORF">E6H01_04320</name>
</gene>